<evidence type="ECO:0000256" key="3">
    <source>
        <dbReference type="ARBA" id="ARBA00022833"/>
    </source>
</evidence>
<keyword evidence="3 4" id="KW-0862">Zinc</keyword>
<evidence type="ECO:0000256" key="2">
    <source>
        <dbReference type="ARBA" id="ARBA00022771"/>
    </source>
</evidence>
<sequence>MATSHPSDHRHIRSGSLNIPPQGGRPGGMMTAVPAARFDGPRSPPNTSHVPCKFFRQGACQAGNACPFSHDLGTASETVCKYFAKGNCKFGPKCANIHILPDGRRINYGKNGVTIGAPPGVALGARVNPATYHQPSNSALTNSFLRADQVPGYASPTLYGAQDDLYSHQLATQQGMEQGLPVIDTTYSSNPASAYGSPREEDTSRLGLGLSPVNTKGLSVLDAPLPASFDSNGISLAARYGPWPASVPSKFGLESPSPSLHSARDARTSETLKLLHTSAFGSNEHLSPSAIAASDTNGFGSSPPGGSATLGSVLGSEEYFGKRFMHSSSLRYAKPRLISSSVPKIDRDWEAEFMFEEDYVPGALANEVLTPAEKARRGSNTNTVRMTELMEPTAESVPVGQTKFGSPAMSASPSRWGPLFQRQKDDEFDAGGSARSMKHVSQFGHVGSPLRNSSLASAIMAEVNGESVSGQVANSESGSESVSALTRQLRETRLSEGGSGSSTPHLHPTATRNHKTSGPSTASAGIIGREREKDRAAERHVSSGSIGSNVTGRFTTPIDEEESSFVFRMEEEDDAQTRARKRASGGNTGVSSPLSSAWSYANVVASNRNSTTAANGSKVA</sequence>
<name>A0AAN6SWC7_9PEZI</name>
<dbReference type="EMBL" id="MU863724">
    <property type="protein sequence ID" value="KAK4096280.1"/>
    <property type="molecule type" value="Genomic_DNA"/>
</dbReference>
<feature type="zinc finger region" description="C3H1-type" evidence="4">
    <location>
        <begin position="74"/>
        <end position="101"/>
    </location>
</feature>
<protein>
    <recommendedName>
        <fullName evidence="6">C3H1-type domain-containing protein</fullName>
    </recommendedName>
</protein>
<organism evidence="7 8">
    <name type="scientific">Parathielavia hyrcaniae</name>
    <dbReference type="NCBI Taxonomy" id="113614"/>
    <lineage>
        <taxon>Eukaryota</taxon>
        <taxon>Fungi</taxon>
        <taxon>Dikarya</taxon>
        <taxon>Ascomycota</taxon>
        <taxon>Pezizomycotina</taxon>
        <taxon>Sordariomycetes</taxon>
        <taxon>Sordariomycetidae</taxon>
        <taxon>Sordariales</taxon>
        <taxon>Chaetomiaceae</taxon>
        <taxon>Parathielavia</taxon>
    </lineage>
</organism>
<feature type="domain" description="C3H1-type" evidence="6">
    <location>
        <begin position="46"/>
        <end position="73"/>
    </location>
</feature>
<keyword evidence="1 4" id="KW-0479">Metal-binding</keyword>
<dbReference type="InterPro" id="IPR036855">
    <property type="entry name" value="Znf_CCCH_sf"/>
</dbReference>
<feature type="compositionally biased region" description="Polar residues" evidence="5">
    <location>
        <begin position="542"/>
        <end position="554"/>
    </location>
</feature>
<dbReference type="InterPro" id="IPR000571">
    <property type="entry name" value="Znf_CCCH"/>
</dbReference>
<feature type="region of interest" description="Disordered" evidence="5">
    <location>
        <begin position="1"/>
        <end position="30"/>
    </location>
</feature>
<dbReference type="GO" id="GO:0061630">
    <property type="term" value="F:ubiquitin protein ligase activity"/>
    <property type="evidence" value="ECO:0007669"/>
    <property type="project" value="InterPro"/>
</dbReference>
<evidence type="ECO:0000313" key="7">
    <source>
        <dbReference type="EMBL" id="KAK4096280.1"/>
    </source>
</evidence>
<feature type="zinc finger region" description="C3H1-type" evidence="4">
    <location>
        <begin position="46"/>
        <end position="73"/>
    </location>
</feature>
<dbReference type="PROSITE" id="PS50103">
    <property type="entry name" value="ZF_C3H1"/>
    <property type="match status" value="2"/>
</dbReference>
<dbReference type="SMART" id="SM00356">
    <property type="entry name" value="ZnF_C3H1"/>
    <property type="match status" value="2"/>
</dbReference>
<accession>A0AAN6SWC7</accession>
<feature type="domain" description="C3H1-type" evidence="6">
    <location>
        <begin position="74"/>
        <end position="101"/>
    </location>
</feature>
<dbReference type="GO" id="GO:0008270">
    <property type="term" value="F:zinc ion binding"/>
    <property type="evidence" value="ECO:0007669"/>
    <property type="project" value="UniProtKB-KW"/>
</dbReference>
<evidence type="ECO:0000256" key="1">
    <source>
        <dbReference type="ARBA" id="ARBA00022723"/>
    </source>
</evidence>
<dbReference type="GO" id="GO:0000209">
    <property type="term" value="P:protein polyubiquitination"/>
    <property type="evidence" value="ECO:0007669"/>
    <property type="project" value="InterPro"/>
</dbReference>
<dbReference type="AlphaFoldDB" id="A0AAN6SWC7"/>
<proteinExistence type="predicted"/>
<evidence type="ECO:0000256" key="4">
    <source>
        <dbReference type="PROSITE-ProRule" id="PRU00723"/>
    </source>
</evidence>
<dbReference type="PANTHER" id="PTHR11224">
    <property type="entry name" value="MAKORIN-RELATED"/>
    <property type="match status" value="1"/>
</dbReference>
<keyword evidence="8" id="KW-1185">Reference proteome</keyword>
<dbReference type="Proteomes" id="UP001305647">
    <property type="component" value="Unassembled WGS sequence"/>
</dbReference>
<dbReference type="PANTHER" id="PTHR11224:SF10">
    <property type="entry name" value="IP09428P-RELATED"/>
    <property type="match status" value="1"/>
</dbReference>
<dbReference type="SUPFAM" id="SSF90229">
    <property type="entry name" value="CCCH zinc finger"/>
    <property type="match status" value="1"/>
</dbReference>
<evidence type="ECO:0000259" key="6">
    <source>
        <dbReference type="PROSITE" id="PS50103"/>
    </source>
</evidence>
<feature type="compositionally biased region" description="Basic and acidic residues" evidence="5">
    <location>
        <begin position="528"/>
        <end position="541"/>
    </location>
</feature>
<comment type="caution">
    <text evidence="7">The sequence shown here is derived from an EMBL/GenBank/DDBJ whole genome shotgun (WGS) entry which is preliminary data.</text>
</comment>
<reference evidence="7" key="1">
    <citation type="journal article" date="2023" name="Mol. Phylogenet. Evol.">
        <title>Genome-scale phylogeny and comparative genomics of the fungal order Sordariales.</title>
        <authorList>
            <person name="Hensen N."/>
            <person name="Bonometti L."/>
            <person name="Westerberg I."/>
            <person name="Brannstrom I.O."/>
            <person name="Guillou S."/>
            <person name="Cros-Aarteil S."/>
            <person name="Calhoun S."/>
            <person name="Haridas S."/>
            <person name="Kuo A."/>
            <person name="Mondo S."/>
            <person name="Pangilinan J."/>
            <person name="Riley R."/>
            <person name="LaButti K."/>
            <person name="Andreopoulos B."/>
            <person name="Lipzen A."/>
            <person name="Chen C."/>
            <person name="Yan M."/>
            <person name="Daum C."/>
            <person name="Ng V."/>
            <person name="Clum A."/>
            <person name="Steindorff A."/>
            <person name="Ohm R.A."/>
            <person name="Martin F."/>
            <person name="Silar P."/>
            <person name="Natvig D.O."/>
            <person name="Lalanne C."/>
            <person name="Gautier V."/>
            <person name="Ament-Velasquez S.L."/>
            <person name="Kruys A."/>
            <person name="Hutchinson M.I."/>
            <person name="Powell A.J."/>
            <person name="Barry K."/>
            <person name="Miller A.N."/>
            <person name="Grigoriev I.V."/>
            <person name="Debuchy R."/>
            <person name="Gladieux P."/>
            <person name="Hiltunen Thoren M."/>
            <person name="Johannesson H."/>
        </authorList>
    </citation>
    <scope>NUCLEOTIDE SEQUENCE</scope>
    <source>
        <strain evidence="7">CBS 757.83</strain>
    </source>
</reference>
<feature type="region of interest" description="Disordered" evidence="5">
    <location>
        <begin position="492"/>
        <end position="595"/>
    </location>
</feature>
<evidence type="ECO:0000256" key="5">
    <source>
        <dbReference type="SAM" id="MobiDB-lite"/>
    </source>
</evidence>
<keyword evidence="2 4" id="KW-0863">Zinc-finger</keyword>
<dbReference type="Gene3D" id="4.10.1000.10">
    <property type="entry name" value="Zinc finger, CCCH-type"/>
    <property type="match status" value="1"/>
</dbReference>
<gene>
    <name evidence="7" type="ORF">N658DRAFT_501777</name>
</gene>
<dbReference type="InterPro" id="IPR045072">
    <property type="entry name" value="MKRN-like"/>
</dbReference>
<evidence type="ECO:0000313" key="8">
    <source>
        <dbReference type="Proteomes" id="UP001305647"/>
    </source>
</evidence>
<dbReference type="Pfam" id="PF00642">
    <property type="entry name" value="zf-CCCH"/>
    <property type="match status" value="2"/>
</dbReference>
<reference evidence="7" key="2">
    <citation type="submission" date="2023-05" db="EMBL/GenBank/DDBJ databases">
        <authorList>
            <consortium name="Lawrence Berkeley National Laboratory"/>
            <person name="Steindorff A."/>
            <person name="Hensen N."/>
            <person name="Bonometti L."/>
            <person name="Westerberg I."/>
            <person name="Brannstrom I.O."/>
            <person name="Guillou S."/>
            <person name="Cros-Aarteil S."/>
            <person name="Calhoun S."/>
            <person name="Haridas S."/>
            <person name="Kuo A."/>
            <person name="Mondo S."/>
            <person name="Pangilinan J."/>
            <person name="Riley R."/>
            <person name="Labutti K."/>
            <person name="Andreopoulos B."/>
            <person name="Lipzen A."/>
            <person name="Chen C."/>
            <person name="Yanf M."/>
            <person name="Daum C."/>
            <person name="Ng V."/>
            <person name="Clum A."/>
            <person name="Ohm R."/>
            <person name="Martin F."/>
            <person name="Silar P."/>
            <person name="Natvig D."/>
            <person name="Lalanne C."/>
            <person name="Gautier V."/>
            <person name="Ament-Velasquez S.L."/>
            <person name="Kruys A."/>
            <person name="Hutchinson M.I."/>
            <person name="Powell A.J."/>
            <person name="Barry K."/>
            <person name="Miller A.N."/>
            <person name="Grigoriev I.V."/>
            <person name="Debuchy R."/>
            <person name="Gladieux P."/>
            <person name="Thoren M.H."/>
            <person name="Johannesson H."/>
        </authorList>
    </citation>
    <scope>NUCLEOTIDE SEQUENCE</scope>
    <source>
        <strain evidence="7">CBS 757.83</strain>
    </source>
</reference>